<name>A0A919DDZ1_9ACTN</name>
<evidence type="ECO:0008006" key="3">
    <source>
        <dbReference type="Google" id="ProtNLM"/>
    </source>
</evidence>
<evidence type="ECO:0000313" key="2">
    <source>
        <dbReference type="Proteomes" id="UP000603227"/>
    </source>
</evidence>
<protein>
    <recommendedName>
        <fullName evidence="3">Helix-turn-helix domain-containing protein</fullName>
    </recommendedName>
</protein>
<dbReference type="AlphaFoldDB" id="A0A919DDZ1"/>
<reference evidence="1" key="2">
    <citation type="submission" date="2020-09" db="EMBL/GenBank/DDBJ databases">
        <authorList>
            <person name="Sun Q."/>
            <person name="Zhou Y."/>
        </authorList>
    </citation>
    <scope>NUCLEOTIDE SEQUENCE</scope>
    <source>
        <strain evidence="1">CGMCC 4.7403</strain>
    </source>
</reference>
<reference evidence="1" key="1">
    <citation type="journal article" date="2014" name="Int. J. Syst. Evol. Microbiol.">
        <title>Complete genome sequence of Corynebacterium casei LMG S-19264T (=DSM 44701T), isolated from a smear-ripened cheese.</title>
        <authorList>
            <consortium name="US DOE Joint Genome Institute (JGI-PGF)"/>
            <person name="Walter F."/>
            <person name="Albersmeier A."/>
            <person name="Kalinowski J."/>
            <person name="Ruckert C."/>
        </authorList>
    </citation>
    <scope>NUCLEOTIDE SEQUENCE</scope>
    <source>
        <strain evidence="1">CGMCC 4.7403</strain>
    </source>
</reference>
<organism evidence="1 2">
    <name type="scientific">Streptomyces capitiformicae</name>
    <dbReference type="NCBI Taxonomy" id="2014920"/>
    <lineage>
        <taxon>Bacteria</taxon>
        <taxon>Bacillati</taxon>
        <taxon>Actinomycetota</taxon>
        <taxon>Actinomycetes</taxon>
        <taxon>Kitasatosporales</taxon>
        <taxon>Streptomycetaceae</taxon>
        <taxon>Streptomyces</taxon>
    </lineage>
</organism>
<proteinExistence type="predicted"/>
<evidence type="ECO:0000313" key="1">
    <source>
        <dbReference type="EMBL" id="GHE39550.1"/>
    </source>
</evidence>
<dbReference type="Proteomes" id="UP000603227">
    <property type="component" value="Unassembled WGS sequence"/>
</dbReference>
<keyword evidence="2" id="KW-1185">Reference proteome</keyword>
<dbReference type="EMBL" id="BNAT01000023">
    <property type="protein sequence ID" value="GHE39550.1"/>
    <property type="molecule type" value="Genomic_DNA"/>
</dbReference>
<accession>A0A919DDZ1</accession>
<comment type="caution">
    <text evidence="1">The sequence shown here is derived from an EMBL/GenBank/DDBJ whole genome shotgun (WGS) entry which is preliminary data.</text>
</comment>
<sequence>MITVRVSMVTAATYAAEGVWRCLERQATVRGDMSERVDMDAESGRAVLGRTLRLLREKAGKSLGQLADETGYD</sequence>
<gene>
    <name evidence="1" type="ORF">GCM10017771_58360</name>
</gene>